<name>A0A2M4CJR6_ANODA</name>
<feature type="compositionally biased region" description="Polar residues" evidence="1">
    <location>
        <begin position="30"/>
        <end position="41"/>
    </location>
</feature>
<feature type="compositionally biased region" description="Polar residues" evidence="1">
    <location>
        <begin position="82"/>
        <end position="98"/>
    </location>
</feature>
<reference evidence="2" key="1">
    <citation type="submission" date="2018-01" db="EMBL/GenBank/DDBJ databases">
        <title>An insight into the sialome of Amazonian anophelines.</title>
        <authorList>
            <person name="Ribeiro J.M."/>
            <person name="Scarpassa V."/>
            <person name="Calvo E."/>
        </authorList>
    </citation>
    <scope>NUCLEOTIDE SEQUENCE</scope>
</reference>
<feature type="compositionally biased region" description="Polar residues" evidence="1">
    <location>
        <begin position="131"/>
        <end position="162"/>
    </location>
</feature>
<feature type="region of interest" description="Disordered" evidence="1">
    <location>
        <begin position="117"/>
        <end position="162"/>
    </location>
</feature>
<organism evidence="2">
    <name type="scientific">Anopheles darlingi</name>
    <name type="common">Mosquito</name>
    <dbReference type="NCBI Taxonomy" id="43151"/>
    <lineage>
        <taxon>Eukaryota</taxon>
        <taxon>Metazoa</taxon>
        <taxon>Ecdysozoa</taxon>
        <taxon>Arthropoda</taxon>
        <taxon>Hexapoda</taxon>
        <taxon>Insecta</taxon>
        <taxon>Pterygota</taxon>
        <taxon>Neoptera</taxon>
        <taxon>Endopterygota</taxon>
        <taxon>Diptera</taxon>
        <taxon>Nematocera</taxon>
        <taxon>Culicoidea</taxon>
        <taxon>Culicidae</taxon>
        <taxon>Anophelinae</taxon>
        <taxon>Anopheles</taxon>
    </lineage>
</organism>
<protein>
    <submittedName>
        <fullName evidence="2">Uncharacterized protein</fullName>
    </submittedName>
</protein>
<feature type="region of interest" description="Disordered" evidence="1">
    <location>
        <begin position="82"/>
        <end position="103"/>
    </location>
</feature>
<dbReference type="EMBL" id="GGFL01001408">
    <property type="protein sequence ID" value="MBW65586.1"/>
    <property type="molecule type" value="Transcribed_RNA"/>
</dbReference>
<proteinExistence type="predicted"/>
<accession>A0A2M4CJR6</accession>
<dbReference type="AlphaFoldDB" id="A0A2M4CJR6"/>
<dbReference type="VEuPathDB" id="VectorBase:ADAR2_006832"/>
<evidence type="ECO:0000313" key="2">
    <source>
        <dbReference type="EMBL" id="MBW65586.1"/>
    </source>
</evidence>
<feature type="compositionally biased region" description="Low complexity" evidence="1">
    <location>
        <begin position="1"/>
        <end position="29"/>
    </location>
</feature>
<feature type="region of interest" description="Disordered" evidence="1">
    <location>
        <begin position="1"/>
        <end position="41"/>
    </location>
</feature>
<evidence type="ECO:0000256" key="1">
    <source>
        <dbReference type="SAM" id="MobiDB-lite"/>
    </source>
</evidence>
<sequence>MQQHGQTHQQQPGLPTQQQLTSQTVPQTQNGQQPNSNRNVLSSNQIGNQIIVACGGLGSGGCGSGNAVSAVIGAVGNCVSSVRPSCTQGPGSSASQRYPSPIQRPCNYSQGSVQGIQQHHLQRSNRPVAGHQQSSGTQSTIVPTIGQGISNTNKNYYTGNRS</sequence>